<keyword evidence="2" id="KW-1185">Reference proteome</keyword>
<dbReference type="OrthoDB" id="447729at2759"/>
<dbReference type="InParanoid" id="A0A1Z5J9C9"/>
<dbReference type="Proteomes" id="UP000198406">
    <property type="component" value="Unassembled WGS sequence"/>
</dbReference>
<comment type="caution">
    <text evidence="1">The sequence shown here is derived from an EMBL/GenBank/DDBJ whole genome shotgun (WGS) entry which is preliminary data.</text>
</comment>
<proteinExistence type="predicted"/>
<name>A0A1Z5J9C9_FISSO</name>
<accession>A0A1Z5J9C9</accession>
<dbReference type="EMBL" id="BDSP01000022">
    <property type="protein sequence ID" value="GAX10597.1"/>
    <property type="molecule type" value="Genomic_DNA"/>
</dbReference>
<sequence>MDGVLAEVSQSYRAAIVKTCHTYVNDEIVTEMKRRGNANDDWQLSHRLIQEYSTLPNKDEIMLEQVTETFEQF</sequence>
<evidence type="ECO:0000313" key="2">
    <source>
        <dbReference type="Proteomes" id="UP000198406"/>
    </source>
</evidence>
<reference evidence="1 2" key="1">
    <citation type="journal article" date="2015" name="Plant Cell">
        <title>Oil accumulation by the oleaginous diatom Fistulifera solaris as revealed by the genome and transcriptome.</title>
        <authorList>
            <person name="Tanaka T."/>
            <person name="Maeda Y."/>
            <person name="Veluchamy A."/>
            <person name="Tanaka M."/>
            <person name="Abida H."/>
            <person name="Marechal E."/>
            <person name="Bowler C."/>
            <person name="Muto M."/>
            <person name="Sunaga Y."/>
            <person name="Tanaka M."/>
            <person name="Yoshino T."/>
            <person name="Taniguchi T."/>
            <person name="Fukuda Y."/>
            <person name="Nemoto M."/>
            <person name="Matsumoto M."/>
            <person name="Wong P.S."/>
            <person name="Aburatani S."/>
            <person name="Fujibuchi W."/>
        </authorList>
    </citation>
    <scope>NUCLEOTIDE SEQUENCE [LARGE SCALE GENOMIC DNA]</scope>
    <source>
        <strain evidence="1 2">JPCC DA0580</strain>
    </source>
</reference>
<evidence type="ECO:0000313" key="1">
    <source>
        <dbReference type="EMBL" id="GAX10597.1"/>
    </source>
</evidence>
<gene>
    <name evidence="1" type="ORF">FisN_14Lu102</name>
</gene>
<dbReference type="AlphaFoldDB" id="A0A1Z5J9C9"/>
<protein>
    <submittedName>
        <fullName evidence="1">Uncharacterized protein</fullName>
    </submittedName>
</protein>
<organism evidence="1 2">
    <name type="scientific">Fistulifera solaris</name>
    <name type="common">Oleaginous diatom</name>
    <dbReference type="NCBI Taxonomy" id="1519565"/>
    <lineage>
        <taxon>Eukaryota</taxon>
        <taxon>Sar</taxon>
        <taxon>Stramenopiles</taxon>
        <taxon>Ochrophyta</taxon>
        <taxon>Bacillariophyta</taxon>
        <taxon>Bacillariophyceae</taxon>
        <taxon>Bacillariophycidae</taxon>
        <taxon>Naviculales</taxon>
        <taxon>Naviculaceae</taxon>
        <taxon>Fistulifera</taxon>
    </lineage>
</organism>